<dbReference type="Proteomes" id="UP000027138">
    <property type="component" value="Unassembled WGS sequence"/>
</dbReference>
<protein>
    <submittedName>
        <fullName evidence="1">Uncharacterized protein</fullName>
    </submittedName>
</protein>
<name>A0A067KW25_JATCU</name>
<sequence>MAFGPAGLFAVRENWLFEPQNLGIHRRPQPLSPPLRAAATSATDRLSSFFVPEASPAGLFALRENGLFETQNLSIHTKLV</sequence>
<gene>
    <name evidence="1" type="ORF">JCGZ_03880</name>
</gene>
<keyword evidence="2" id="KW-1185">Reference proteome</keyword>
<accession>A0A067KW25</accession>
<reference evidence="1 2" key="1">
    <citation type="journal article" date="2014" name="PLoS ONE">
        <title>Global Analysis of Gene Expression Profiles in Physic Nut (Jatropha curcas L.) Seedlings Exposed to Salt Stress.</title>
        <authorList>
            <person name="Zhang L."/>
            <person name="Zhang C."/>
            <person name="Wu P."/>
            <person name="Chen Y."/>
            <person name="Li M."/>
            <person name="Jiang H."/>
            <person name="Wu G."/>
        </authorList>
    </citation>
    <scope>NUCLEOTIDE SEQUENCE [LARGE SCALE GENOMIC DNA]</scope>
    <source>
        <strain evidence="2">cv. GZQX0401</strain>
        <tissue evidence="1">Young leaves</tissue>
    </source>
</reference>
<organism evidence="1 2">
    <name type="scientific">Jatropha curcas</name>
    <name type="common">Barbados nut</name>
    <dbReference type="NCBI Taxonomy" id="180498"/>
    <lineage>
        <taxon>Eukaryota</taxon>
        <taxon>Viridiplantae</taxon>
        <taxon>Streptophyta</taxon>
        <taxon>Embryophyta</taxon>
        <taxon>Tracheophyta</taxon>
        <taxon>Spermatophyta</taxon>
        <taxon>Magnoliopsida</taxon>
        <taxon>eudicotyledons</taxon>
        <taxon>Gunneridae</taxon>
        <taxon>Pentapetalae</taxon>
        <taxon>rosids</taxon>
        <taxon>fabids</taxon>
        <taxon>Malpighiales</taxon>
        <taxon>Euphorbiaceae</taxon>
        <taxon>Crotonoideae</taxon>
        <taxon>Jatropheae</taxon>
        <taxon>Jatropha</taxon>
    </lineage>
</organism>
<proteinExistence type="predicted"/>
<dbReference type="EMBL" id="KK914331">
    <property type="protein sequence ID" value="KDP40401.1"/>
    <property type="molecule type" value="Genomic_DNA"/>
</dbReference>
<evidence type="ECO:0000313" key="1">
    <source>
        <dbReference type="EMBL" id="KDP40401.1"/>
    </source>
</evidence>
<dbReference type="AlphaFoldDB" id="A0A067KW25"/>
<evidence type="ECO:0000313" key="2">
    <source>
        <dbReference type="Proteomes" id="UP000027138"/>
    </source>
</evidence>